<accession>A0A843WL57</accession>
<dbReference type="EMBL" id="NMUH01003279">
    <property type="protein sequence ID" value="MQM04764.1"/>
    <property type="molecule type" value="Genomic_DNA"/>
</dbReference>
<name>A0A843WL57_COLES</name>
<keyword evidence="3" id="KW-1185">Reference proteome</keyword>
<evidence type="ECO:0000313" key="2">
    <source>
        <dbReference type="EMBL" id="MQM04764.1"/>
    </source>
</evidence>
<proteinExistence type="predicted"/>
<sequence length="107" mass="11851">MQSEVEEEHVFPSRPPLPQRSKLASHDPNFPRSYGHDYHSVGISLVLSSIVQTAWARSAAIEGVDTRSSSVNTRDLLRKPVVPIWDSVSTLDQVVSTLEAFQKPLLG</sequence>
<dbReference type="Proteomes" id="UP000652761">
    <property type="component" value="Unassembled WGS sequence"/>
</dbReference>
<comment type="caution">
    <text evidence="2">The sequence shown here is derived from an EMBL/GenBank/DDBJ whole genome shotgun (WGS) entry which is preliminary data.</text>
</comment>
<reference evidence="2" key="1">
    <citation type="submission" date="2017-07" db="EMBL/GenBank/DDBJ databases">
        <title>Taro Niue Genome Assembly and Annotation.</title>
        <authorList>
            <person name="Atibalentja N."/>
            <person name="Keating K."/>
            <person name="Fields C.J."/>
        </authorList>
    </citation>
    <scope>NUCLEOTIDE SEQUENCE</scope>
    <source>
        <strain evidence="2">Niue_2</strain>
        <tissue evidence="2">Leaf</tissue>
    </source>
</reference>
<gene>
    <name evidence="2" type="ORF">Taro_037569</name>
</gene>
<evidence type="ECO:0000256" key="1">
    <source>
        <dbReference type="SAM" id="MobiDB-lite"/>
    </source>
</evidence>
<organism evidence="2 3">
    <name type="scientific">Colocasia esculenta</name>
    <name type="common">Wild taro</name>
    <name type="synonym">Arum esculentum</name>
    <dbReference type="NCBI Taxonomy" id="4460"/>
    <lineage>
        <taxon>Eukaryota</taxon>
        <taxon>Viridiplantae</taxon>
        <taxon>Streptophyta</taxon>
        <taxon>Embryophyta</taxon>
        <taxon>Tracheophyta</taxon>
        <taxon>Spermatophyta</taxon>
        <taxon>Magnoliopsida</taxon>
        <taxon>Liliopsida</taxon>
        <taxon>Araceae</taxon>
        <taxon>Aroideae</taxon>
        <taxon>Colocasieae</taxon>
        <taxon>Colocasia</taxon>
    </lineage>
</organism>
<dbReference type="AlphaFoldDB" id="A0A843WL57"/>
<protein>
    <submittedName>
        <fullName evidence="2">Uncharacterized protein</fullName>
    </submittedName>
</protein>
<evidence type="ECO:0000313" key="3">
    <source>
        <dbReference type="Proteomes" id="UP000652761"/>
    </source>
</evidence>
<feature type="region of interest" description="Disordered" evidence="1">
    <location>
        <begin position="1"/>
        <end position="29"/>
    </location>
</feature>